<proteinExistence type="predicted"/>
<sequence length="749" mass="76499">MSRPPLMRARLFRQASRRQQGSILLPAALVIVIGLVLLGGAQLGYFFYMKRELQKAADLSALTAAQLLGAGQQANCTAAMAAARANVNSNLGNNATQLTVTTDCYRWDNTNAALAPRYVRPVNSGERYNAVRVGLSKPFGGIVPYLSGLTLNVEAIGARPGDPVAAFSVGTKLIAARPGVLTNLLSQVGLDLGGTSLVGYDSGLANVKITPAGLLQALGIPVPANISLGDFNQLLAANTRALGDVLNAIVVVAGRNELVAANVSLLQAIQTKLGVSNLQVKLGSTTPGRSGSLFANITSGDANSALNLELDALQVLSTAIGVGTGGHAVQGGTNVSLGGLVSVTPRFSVVEPPSIAIGGVGATAYTSQVRVYAPIQVSTASLPAPLSSLLKLSIDLPITIDVVDGHGTLTQLCQRRDASNRDLANIAVTSSILKLCVGGPPAGASANWPFSTSTSCEQGLQPKKLLSVALLGAELASLTPDPPLVINALPANGAADFYVGQTQSVPATDNPLLLGTTIKNLTDALLGALLGNTLQAGAALPSGTRNQVIQNMAQELWNNTSSICTDTASAAQTAAGFACRSNRTQAALNQIKNAPTNLGGFLTGLPTATSNLLTSLVSLNVSSLLGNVVNLVSNLVSSVVTTLGDIVGALLPTNQCTSRLLGIPIGGSVAGCVSQITNTLAATPTAGGPPNVVLGLVGFLLDLIKPLFDQIGTALLKPLIENVIGLRIGQTDVHLMSMDCDGTGVQLVY</sequence>
<comment type="caution">
    <text evidence="3">The sequence shown here is derived from an EMBL/GenBank/DDBJ whole genome shotgun (WGS) entry which is preliminary data.</text>
</comment>
<feature type="transmembrane region" description="Helical" evidence="1">
    <location>
        <begin position="21"/>
        <end position="48"/>
    </location>
</feature>
<protein>
    <recommendedName>
        <fullName evidence="2">Putative Flp pilus-assembly TadG-like N-terminal domain-containing protein</fullName>
    </recommendedName>
</protein>
<name>A0ABX4ETF3_9BORD</name>
<accession>A0ABX4ETF3</accession>
<reference evidence="3 4" key="1">
    <citation type="submission" date="2017-05" db="EMBL/GenBank/DDBJ databases">
        <title>Complete and WGS of Bordetella genogroups.</title>
        <authorList>
            <person name="Spilker T."/>
            <person name="Lipuma J."/>
        </authorList>
    </citation>
    <scope>NUCLEOTIDE SEQUENCE [LARGE SCALE GENOMIC DNA]</scope>
    <source>
        <strain evidence="3 4">AU9795</strain>
    </source>
</reference>
<keyword evidence="4" id="KW-1185">Reference proteome</keyword>
<dbReference type="Pfam" id="PF13400">
    <property type="entry name" value="Tad"/>
    <property type="match status" value="1"/>
</dbReference>
<keyword evidence="1" id="KW-0812">Transmembrane</keyword>
<evidence type="ECO:0000313" key="4">
    <source>
        <dbReference type="Proteomes" id="UP000216354"/>
    </source>
</evidence>
<organism evidence="3 4">
    <name type="scientific">Bordetella genomosp. 1</name>
    <dbReference type="NCBI Taxonomy" id="1395607"/>
    <lineage>
        <taxon>Bacteria</taxon>
        <taxon>Pseudomonadati</taxon>
        <taxon>Pseudomonadota</taxon>
        <taxon>Betaproteobacteria</taxon>
        <taxon>Burkholderiales</taxon>
        <taxon>Alcaligenaceae</taxon>
        <taxon>Bordetella</taxon>
    </lineage>
</organism>
<dbReference type="InterPro" id="IPR028087">
    <property type="entry name" value="Tad_N"/>
</dbReference>
<dbReference type="Proteomes" id="UP000216354">
    <property type="component" value="Unassembled WGS sequence"/>
</dbReference>
<dbReference type="EMBL" id="NEVR01000006">
    <property type="protein sequence ID" value="OZI57027.1"/>
    <property type="molecule type" value="Genomic_DNA"/>
</dbReference>
<feature type="domain" description="Putative Flp pilus-assembly TadG-like N-terminal" evidence="2">
    <location>
        <begin position="21"/>
        <end position="66"/>
    </location>
</feature>
<evidence type="ECO:0000256" key="1">
    <source>
        <dbReference type="SAM" id="Phobius"/>
    </source>
</evidence>
<evidence type="ECO:0000259" key="2">
    <source>
        <dbReference type="Pfam" id="PF13400"/>
    </source>
</evidence>
<gene>
    <name evidence="3" type="ORF">CAL27_22450</name>
</gene>
<keyword evidence="1" id="KW-0472">Membrane</keyword>
<evidence type="ECO:0000313" key="3">
    <source>
        <dbReference type="EMBL" id="OZI57027.1"/>
    </source>
</evidence>
<keyword evidence="1" id="KW-1133">Transmembrane helix</keyword>